<sequence length="152" mass="17067">MSNEGSIFSLSGDRNDQKKHQIRKSKDKNKYKDEKSNNINEGDNVNGIQSSSAIQVGSQLSLLKEKLEVASLKIVELRGQIEQAVNRAELAEKGKAELEDKLRRQREHRHRRRAALAALQEVSTPTPFTPSTSLYGTPKTYQLLGNVLNIKL</sequence>
<evidence type="ECO:0000313" key="3">
    <source>
        <dbReference type="EMBL" id="KAK7301509.1"/>
    </source>
</evidence>
<feature type="region of interest" description="Disordered" evidence="2">
    <location>
        <begin position="1"/>
        <end position="47"/>
    </location>
</feature>
<name>A0AAN9JQ70_CLITE</name>
<organism evidence="3 4">
    <name type="scientific">Clitoria ternatea</name>
    <name type="common">Butterfly pea</name>
    <dbReference type="NCBI Taxonomy" id="43366"/>
    <lineage>
        <taxon>Eukaryota</taxon>
        <taxon>Viridiplantae</taxon>
        <taxon>Streptophyta</taxon>
        <taxon>Embryophyta</taxon>
        <taxon>Tracheophyta</taxon>
        <taxon>Spermatophyta</taxon>
        <taxon>Magnoliopsida</taxon>
        <taxon>eudicotyledons</taxon>
        <taxon>Gunneridae</taxon>
        <taxon>Pentapetalae</taxon>
        <taxon>rosids</taxon>
        <taxon>fabids</taxon>
        <taxon>Fabales</taxon>
        <taxon>Fabaceae</taxon>
        <taxon>Papilionoideae</taxon>
        <taxon>50 kb inversion clade</taxon>
        <taxon>NPAAA clade</taxon>
        <taxon>indigoferoid/millettioid clade</taxon>
        <taxon>Phaseoleae</taxon>
        <taxon>Clitoria</taxon>
    </lineage>
</organism>
<evidence type="ECO:0000256" key="2">
    <source>
        <dbReference type="SAM" id="MobiDB-lite"/>
    </source>
</evidence>
<evidence type="ECO:0000256" key="1">
    <source>
        <dbReference type="SAM" id="Coils"/>
    </source>
</evidence>
<evidence type="ECO:0000313" key="4">
    <source>
        <dbReference type="Proteomes" id="UP001359559"/>
    </source>
</evidence>
<dbReference type="Proteomes" id="UP001359559">
    <property type="component" value="Unassembled WGS sequence"/>
</dbReference>
<protein>
    <submittedName>
        <fullName evidence="3">Uncharacterized protein</fullName>
    </submittedName>
</protein>
<reference evidence="3 4" key="1">
    <citation type="submission" date="2024-01" db="EMBL/GenBank/DDBJ databases">
        <title>The genomes of 5 underutilized Papilionoideae crops provide insights into root nodulation and disease resistance.</title>
        <authorList>
            <person name="Yuan L."/>
        </authorList>
    </citation>
    <scope>NUCLEOTIDE SEQUENCE [LARGE SCALE GENOMIC DNA]</scope>
    <source>
        <strain evidence="3">LY-2023</strain>
        <tissue evidence="3">Leaf</tissue>
    </source>
</reference>
<comment type="caution">
    <text evidence="3">The sequence shown here is derived from an EMBL/GenBank/DDBJ whole genome shotgun (WGS) entry which is preliminary data.</text>
</comment>
<gene>
    <name evidence="3" type="ORF">RJT34_12375</name>
</gene>
<keyword evidence="1" id="KW-0175">Coiled coil</keyword>
<keyword evidence="4" id="KW-1185">Reference proteome</keyword>
<accession>A0AAN9JQ70</accession>
<feature type="coiled-coil region" evidence="1">
    <location>
        <begin position="60"/>
        <end position="108"/>
    </location>
</feature>
<dbReference type="EMBL" id="JAYKXN010000003">
    <property type="protein sequence ID" value="KAK7301509.1"/>
    <property type="molecule type" value="Genomic_DNA"/>
</dbReference>
<proteinExistence type="predicted"/>
<dbReference type="AlphaFoldDB" id="A0AAN9JQ70"/>